<keyword evidence="2" id="KW-0732">Signal</keyword>
<keyword evidence="4" id="KW-1185">Reference proteome</keyword>
<reference evidence="3 4" key="1">
    <citation type="journal article" date="2018" name="Nat. Ecol. Evol.">
        <title>Genomic signatures of mitonuclear coevolution across populations of Tigriopus californicus.</title>
        <authorList>
            <person name="Barreto F.S."/>
            <person name="Watson E.T."/>
            <person name="Lima T.G."/>
            <person name="Willett C.S."/>
            <person name="Edmands S."/>
            <person name="Li W."/>
            <person name="Burton R.S."/>
        </authorList>
    </citation>
    <scope>NUCLEOTIDE SEQUENCE [LARGE SCALE GENOMIC DNA]</scope>
    <source>
        <strain evidence="3 4">San Diego</strain>
    </source>
</reference>
<evidence type="ECO:0000313" key="4">
    <source>
        <dbReference type="Proteomes" id="UP000318571"/>
    </source>
</evidence>
<evidence type="ECO:0000313" key="3">
    <source>
        <dbReference type="EMBL" id="TRY72660.1"/>
    </source>
</evidence>
<organism evidence="3 4">
    <name type="scientific">Tigriopus californicus</name>
    <name type="common">Marine copepod</name>
    <dbReference type="NCBI Taxonomy" id="6832"/>
    <lineage>
        <taxon>Eukaryota</taxon>
        <taxon>Metazoa</taxon>
        <taxon>Ecdysozoa</taxon>
        <taxon>Arthropoda</taxon>
        <taxon>Crustacea</taxon>
        <taxon>Multicrustacea</taxon>
        <taxon>Hexanauplia</taxon>
        <taxon>Copepoda</taxon>
        <taxon>Harpacticoida</taxon>
        <taxon>Harpacticidae</taxon>
        <taxon>Tigriopus</taxon>
    </lineage>
</organism>
<sequence>TFVVIASLVICGALADNPPPSYKPQYPEAPAQYSFEWQVKDDYSKNDFGQNEERYGENTKGNTKG</sequence>
<dbReference type="Proteomes" id="UP000318571">
    <property type="component" value="Chromosome 7"/>
</dbReference>
<accession>A0A553P4V7</accession>
<name>A0A553P4V7_TIGCA</name>
<feature type="non-terminal residue" evidence="3">
    <location>
        <position position="1"/>
    </location>
</feature>
<proteinExistence type="predicted"/>
<feature type="compositionally biased region" description="Basic and acidic residues" evidence="1">
    <location>
        <begin position="45"/>
        <end position="57"/>
    </location>
</feature>
<feature type="signal peptide" evidence="2">
    <location>
        <begin position="1"/>
        <end position="15"/>
    </location>
</feature>
<feature type="non-terminal residue" evidence="3">
    <location>
        <position position="65"/>
    </location>
</feature>
<dbReference type="EMBL" id="VCGU01000008">
    <property type="protein sequence ID" value="TRY72660.1"/>
    <property type="molecule type" value="Genomic_DNA"/>
</dbReference>
<dbReference type="AlphaFoldDB" id="A0A553P4V7"/>
<evidence type="ECO:0000256" key="2">
    <source>
        <dbReference type="SAM" id="SignalP"/>
    </source>
</evidence>
<evidence type="ECO:0000256" key="1">
    <source>
        <dbReference type="SAM" id="MobiDB-lite"/>
    </source>
</evidence>
<protein>
    <submittedName>
        <fullName evidence="3">Uncharacterized protein</fullName>
    </submittedName>
</protein>
<comment type="caution">
    <text evidence="3">The sequence shown here is derived from an EMBL/GenBank/DDBJ whole genome shotgun (WGS) entry which is preliminary data.</text>
</comment>
<feature type="region of interest" description="Disordered" evidence="1">
    <location>
        <begin position="45"/>
        <end position="65"/>
    </location>
</feature>
<feature type="chain" id="PRO_5021715786" evidence="2">
    <location>
        <begin position="16"/>
        <end position="65"/>
    </location>
</feature>
<gene>
    <name evidence="3" type="ORF">TCAL_00978</name>
</gene>